<dbReference type="Gene3D" id="2.160.20.110">
    <property type="match status" value="3"/>
</dbReference>
<dbReference type="AlphaFoldDB" id="A0A494XU07"/>
<dbReference type="Pfam" id="PF00395">
    <property type="entry name" value="SLH"/>
    <property type="match status" value="3"/>
</dbReference>
<evidence type="ECO:0000313" key="3">
    <source>
        <dbReference type="EMBL" id="RKP51604.1"/>
    </source>
</evidence>
<dbReference type="InterPro" id="IPR001119">
    <property type="entry name" value="SLH_dom"/>
</dbReference>
<feature type="domain" description="SLH" evidence="2">
    <location>
        <begin position="83"/>
        <end position="146"/>
    </location>
</feature>
<proteinExistence type="predicted"/>
<reference evidence="3 4" key="1">
    <citation type="submission" date="2018-10" db="EMBL/GenBank/DDBJ databases">
        <title>Cohnella sp. M2MS4P-1, whole genome shotgun sequence.</title>
        <authorList>
            <person name="Tuo L."/>
        </authorList>
    </citation>
    <scope>NUCLEOTIDE SEQUENCE [LARGE SCALE GENOMIC DNA]</scope>
    <source>
        <strain evidence="3 4">M2MS4P-1</strain>
    </source>
</reference>
<feature type="chain" id="PRO_5019714289" evidence="1">
    <location>
        <begin position="26"/>
        <end position="1009"/>
    </location>
</feature>
<name>A0A494XU07_9BACL</name>
<keyword evidence="4" id="KW-1185">Reference proteome</keyword>
<dbReference type="PANTHER" id="PTHR43308">
    <property type="entry name" value="OUTER MEMBRANE PROTEIN ALPHA-RELATED"/>
    <property type="match status" value="1"/>
</dbReference>
<keyword evidence="1" id="KW-0732">Signal</keyword>
<feature type="domain" description="SLH" evidence="2">
    <location>
        <begin position="24"/>
        <end position="82"/>
    </location>
</feature>
<feature type="domain" description="SLH" evidence="2">
    <location>
        <begin position="147"/>
        <end position="206"/>
    </location>
</feature>
<dbReference type="Pfam" id="PF07581">
    <property type="entry name" value="Glug"/>
    <property type="match status" value="2"/>
</dbReference>
<accession>A0A494XU07</accession>
<dbReference type="PANTHER" id="PTHR43308:SF5">
    <property type="entry name" value="S-LAYER PROTEIN _ PEPTIDOGLYCAN ENDO-BETA-N-ACETYLGLUCOSAMINIDASE"/>
    <property type="match status" value="1"/>
</dbReference>
<dbReference type="InterPro" id="IPR011493">
    <property type="entry name" value="GLUG"/>
</dbReference>
<organism evidence="3 4">
    <name type="scientific">Cohnella endophytica</name>
    <dbReference type="NCBI Taxonomy" id="2419778"/>
    <lineage>
        <taxon>Bacteria</taxon>
        <taxon>Bacillati</taxon>
        <taxon>Bacillota</taxon>
        <taxon>Bacilli</taxon>
        <taxon>Bacillales</taxon>
        <taxon>Paenibacillaceae</taxon>
        <taxon>Cohnella</taxon>
    </lineage>
</organism>
<protein>
    <submittedName>
        <fullName evidence="3">S-layer homology domain-containing protein</fullName>
    </submittedName>
</protein>
<dbReference type="PROSITE" id="PS51272">
    <property type="entry name" value="SLH"/>
    <property type="match status" value="3"/>
</dbReference>
<dbReference type="RefSeq" id="WP_120978303.1">
    <property type="nucleotide sequence ID" value="NZ_RBZM01000007.1"/>
</dbReference>
<dbReference type="Proteomes" id="UP000282076">
    <property type="component" value="Unassembled WGS sequence"/>
</dbReference>
<feature type="signal peptide" evidence="1">
    <location>
        <begin position="1"/>
        <end position="25"/>
    </location>
</feature>
<evidence type="ECO:0000256" key="1">
    <source>
        <dbReference type="SAM" id="SignalP"/>
    </source>
</evidence>
<sequence length="1009" mass="102982">MRHLRKTVTSLLLVIALLIGTVANAAAFSDVSATNWASKQIQEWADKGLVKGYSDGTFKPNGAVTRVEFMALVNGGFGYTEEKNVSFSDVKAGSWAEGVVKKAVAAGYIGGFQDGTMKPEQPISRAEAAVVLTKIAKLEGNVAGASAFKDAIPAWAKAAVGAVALKGYVKGYADGTFGASKSITRAEAIVVLDRVLKDQTAPKPAEAWTIDKAGTYGPTEGKQAVAGDVVITAAGVTLQNVTIAGKLTIAESVGEGDVFLKGVTVKGDAVINGGGENSIHVDDTVFVNATVNKKTGKIRIVVRGGSNIANITIDSNTLLDLGDTVTVGQAVLNAVAKVIGAGKIANAIVNISGVSFETAPTNVKTADGVQAPTITPPVIGGGGGGSIPTPDTTPPVIASIAQTIAVGGAIWVTSNEAATLYLVPAEDFDGSEATTNVKLEAAVTAGKGLKAPATANKESRIVTNAETEANDYVVYAVDAAGNVSNASATMEIVEMPVDMNKINSVNDLVDLADFDSDYILTADIDFAEYNKDHANGLAPLGNEDELVFNGDFIGNGFVIKNLKIVSSDRHVGLFGQTGGNALLYDLRLTAANVESNWDENNYGTVGGLVGYSNGGNIQLSSVSGSVKGTGYAFVGGLVGESSGNILNSSTNVEVHSASDAGGLAGDVYGAIENSFATGNVTSTDSYVGGLAGYTTGSINTSYATGSVIGVDYVGGLIGCADDGMISNSHASGTVNGIESVGGLVGDNYVYITDSYATGNVTGEFGVGGFLGDNYAYITNSYTAGNVKGEFGVGGFVGENNGMVAGSHASGAVIGQTNVGGLIGKNSNTVMQSYAIGAVNGTGDNAGGLVGFNDSSISNSYATGDVTGNTNVGGLTGTNQSVVQYSYASGKVTGFDYVGGLVGFTDSDTVTINHNYVFSSAIAATATDAHVGRILGTTSQTTFEGNYALGTYTGDEANRNSNGADLSQVDAWKRATYSDNGWSIDADNEWAYWNINEGSGLPYLLPYIPQ</sequence>
<dbReference type="OrthoDB" id="185675at2"/>
<dbReference type="EMBL" id="RBZM01000007">
    <property type="protein sequence ID" value="RKP51604.1"/>
    <property type="molecule type" value="Genomic_DNA"/>
</dbReference>
<gene>
    <name evidence="3" type="ORF">D7Z26_17655</name>
</gene>
<evidence type="ECO:0000313" key="4">
    <source>
        <dbReference type="Proteomes" id="UP000282076"/>
    </source>
</evidence>
<evidence type="ECO:0000259" key="2">
    <source>
        <dbReference type="PROSITE" id="PS51272"/>
    </source>
</evidence>
<comment type="caution">
    <text evidence="3">The sequence shown here is derived from an EMBL/GenBank/DDBJ whole genome shotgun (WGS) entry which is preliminary data.</text>
</comment>
<dbReference type="InterPro" id="IPR051465">
    <property type="entry name" value="Cell_Envelope_Struct_Comp"/>
</dbReference>